<evidence type="ECO:0000313" key="8">
    <source>
        <dbReference type="Proteomes" id="UP000504610"/>
    </source>
</evidence>
<feature type="region of interest" description="Disordered" evidence="6">
    <location>
        <begin position="1"/>
        <end position="27"/>
    </location>
</feature>
<name>A0A9W3C8E1_RAPSA</name>
<dbReference type="KEGG" id="rsz:130498464"/>
<evidence type="ECO:0000256" key="5">
    <source>
        <dbReference type="ARBA" id="ARBA00023242"/>
    </source>
</evidence>
<organism evidence="8 9">
    <name type="scientific">Raphanus sativus</name>
    <name type="common">Radish</name>
    <name type="synonym">Raphanus raphanistrum var. sativus</name>
    <dbReference type="NCBI Taxonomy" id="3726"/>
    <lineage>
        <taxon>Eukaryota</taxon>
        <taxon>Viridiplantae</taxon>
        <taxon>Streptophyta</taxon>
        <taxon>Embryophyta</taxon>
        <taxon>Tracheophyta</taxon>
        <taxon>Spermatophyta</taxon>
        <taxon>Magnoliopsida</taxon>
        <taxon>eudicotyledons</taxon>
        <taxon>Gunneridae</taxon>
        <taxon>Pentapetalae</taxon>
        <taxon>rosids</taxon>
        <taxon>malvids</taxon>
        <taxon>Brassicales</taxon>
        <taxon>Brassicaceae</taxon>
        <taxon>Brassiceae</taxon>
        <taxon>Raphanus</taxon>
    </lineage>
</organism>
<dbReference type="PANTHER" id="PTHR31072:SF253">
    <property type="entry name" value="TRANSCRIPTION FACTOR TCP3"/>
    <property type="match status" value="1"/>
</dbReference>
<dbReference type="InterPro" id="IPR005333">
    <property type="entry name" value="Transcription_factor_TCP"/>
</dbReference>
<dbReference type="PROSITE" id="PS51369">
    <property type="entry name" value="TCP"/>
    <property type="match status" value="1"/>
</dbReference>
<reference evidence="8" key="1">
    <citation type="journal article" date="2019" name="Database">
        <title>The radish genome database (RadishGD): an integrated information resource for radish genomics.</title>
        <authorList>
            <person name="Yu H.J."/>
            <person name="Baek S."/>
            <person name="Lee Y.J."/>
            <person name="Cho A."/>
            <person name="Mun J.H."/>
        </authorList>
    </citation>
    <scope>NUCLEOTIDE SEQUENCE [LARGE SCALE GENOMIC DNA]</scope>
    <source>
        <strain evidence="8">cv. WK10039</strain>
    </source>
</reference>
<keyword evidence="2" id="KW-0805">Transcription regulation</keyword>
<evidence type="ECO:0000256" key="3">
    <source>
        <dbReference type="ARBA" id="ARBA00023125"/>
    </source>
</evidence>
<protein>
    <submittedName>
        <fullName evidence="9">Transcription factor TCP3</fullName>
    </submittedName>
</protein>
<feature type="region of interest" description="Disordered" evidence="6">
    <location>
        <begin position="327"/>
        <end position="353"/>
    </location>
</feature>
<feature type="domain" description="TCP" evidence="7">
    <location>
        <begin position="51"/>
        <end position="109"/>
    </location>
</feature>
<dbReference type="GO" id="GO:0043565">
    <property type="term" value="F:sequence-specific DNA binding"/>
    <property type="evidence" value="ECO:0007669"/>
    <property type="project" value="TreeGrafter"/>
</dbReference>
<accession>A0A9W3C8E1</accession>
<dbReference type="OrthoDB" id="1927134at2759"/>
<dbReference type="InterPro" id="IPR017887">
    <property type="entry name" value="TF_TCP_subgr"/>
</dbReference>
<keyword evidence="5" id="KW-0539">Nucleus</keyword>
<feature type="region of interest" description="Disordered" evidence="6">
    <location>
        <begin position="46"/>
        <end position="67"/>
    </location>
</feature>
<dbReference type="Pfam" id="PF03634">
    <property type="entry name" value="TCP"/>
    <property type="match status" value="1"/>
</dbReference>
<dbReference type="GO" id="GO:0003700">
    <property type="term" value="F:DNA-binding transcription factor activity"/>
    <property type="evidence" value="ECO:0007669"/>
    <property type="project" value="InterPro"/>
</dbReference>
<evidence type="ECO:0000256" key="4">
    <source>
        <dbReference type="ARBA" id="ARBA00023163"/>
    </source>
</evidence>
<dbReference type="GO" id="GO:0005634">
    <property type="term" value="C:nucleus"/>
    <property type="evidence" value="ECO:0007669"/>
    <property type="project" value="UniProtKB-SubCell"/>
</dbReference>
<keyword evidence="8" id="KW-1185">Reference proteome</keyword>
<evidence type="ECO:0000256" key="1">
    <source>
        <dbReference type="ARBA" id="ARBA00004123"/>
    </source>
</evidence>
<dbReference type="GeneID" id="130498464"/>
<evidence type="ECO:0000256" key="6">
    <source>
        <dbReference type="SAM" id="MobiDB-lite"/>
    </source>
</evidence>
<comment type="subcellular location">
    <subcellularLocation>
        <location evidence="1">Nucleus</location>
    </subcellularLocation>
</comment>
<dbReference type="AlphaFoldDB" id="A0A9W3C8E1"/>
<evidence type="ECO:0000313" key="9">
    <source>
        <dbReference type="RefSeq" id="XP_056847829.1"/>
    </source>
</evidence>
<evidence type="ECO:0000256" key="2">
    <source>
        <dbReference type="ARBA" id="ARBA00023015"/>
    </source>
</evidence>
<dbReference type="PANTHER" id="PTHR31072">
    <property type="entry name" value="TRANSCRIPTION FACTOR TCP4-RELATED"/>
    <property type="match status" value="1"/>
</dbReference>
<proteinExistence type="predicted"/>
<dbReference type="RefSeq" id="XP_056847829.1">
    <property type="nucleotide sequence ID" value="XM_056991849.1"/>
</dbReference>
<evidence type="ECO:0000259" key="7">
    <source>
        <dbReference type="PROSITE" id="PS51369"/>
    </source>
</evidence>
<keyword evidence="3" id="KW-0238">DNA-binding</keyword>
<sequence>MADEEESNHHHITDSSSPPPLGMRHQSALEHGGCGEIVEVEGGHIVRSTGKKDRHSKVCTAKGPRDRRVRLSAPTAIQFYDVQDRLGFDRPSKAVDWLIKKAKSAIDDLAELPPWNPADTIRQAAANKPKRYKTLVPPPATEIHGGSGEETEHHPSVFLPASIYHQPPSRADTQSQDLCLSLHSFQKAPPFADETEHETEHALLSGQSNPLGFDSSTASWDQSQQNHRLVTWNNGGAADSAASGGGGGFVFASPATTTTSFQPQSQFFSQRGPLQSINTPMLRAWFDPYHHHQSVTTNDHHHHHHYHPYQSAIPGIAFASSGDLSGLRVPARYQSEQDDHGDKPSSDSSDSRH</sequence>
<feature type="compositionally biased region" description="Basic and acidic residues" evidence="6">
    <location>
        <begin position="335"/>
        <end position="353"/>
    </location>
</feature>
<reference evidence="9" key="2">
    <citation type="submission" date="2025-08" db="UniProtKB">
        <authorList>
            <consortium name="RefSeq"/>
        </authorList>
    </citation>
    <scope>IDENTIFICATION</scope>
    <source>
        <tissue evidence="9">Leaf</tissue>
    </source>
</reference>
<dbReference type="Proteomes" id="UP000504610">
    <property type="component" value="Chromosome 8"/>
</dbReference>
<gene>
    <name evidence="9" type="primary">LOC130498464</name>
</gene>
<keyword evidence="4" id="KW-0804">Transcription</keyword>